<feature type="transmembrane region" description="Helical" evidence="9">
    <location>
        <begin position="121"/>
        <end position="147"/>
    </location>
</feature>
<evidence type="ECO:0000256" key="3">
    <source>
        <dbReference type="ARBA" id="ARBA00022448"/>
    </source>
</evidence>
<feature type="transmembrane region" description="Helical" evidence="9">
    <location>
        <begin position="159"/>
        <end position="179"/>
    </location>
</feature>
<feature type="region of interest" description="Disordered" evidence="11">
    <location>
        <begin position="1"/>
        <end position="45"/>
    </location>
</feature>
<sequence length="361" mass="37736">MSSTERDGAVATGAVGTDGGSLNGDAGGSAPEPTDRSGTSGLAAGRSRRAGDRIFESLTTGSAVLITVFIAAIAVFLIVQAVPALAKERDGIGAFFTHSGAWNLNYTSNDGGWMEFGIPNLFFTTVLASAVALAIAMPVALGIAIFLSNYCPKRLVRPLGFMVDLLAAVPSIVFGIWGMQVLGPSLGGIFEWVHGWAGSLFLFQWDQQTSPAFSTSRNVFTGGVVLAIMILPIIAATTREVFIQTPRGHIEAALALGATRWEVVRLTVLPFGRSGYVSGTMLGLGRALGETMALYMVIASAPGFRWSLFDGGTTFATAIANAAPEFNDDTKAGAYIAAGLVLFALTFIVNAAARTVVNNRK</sequence>
<keyword evidence="8 9" id="KW-0472">Membrane</keyword>
<dbReference type="PANTHER" id="PTHR30425">
    <property type="entry name" value="PHOSPHATE TRANSPORT SYSTEM PERMEASE PROTEIN PST"/>
    <property type="match status" value="1"/>
</dbReference>
<evidence type="ECO:0000259" key="12">
    <source>
        <dbReference type="PROSITE" id="PS50928"/>
    </source>
</evidence>
<evidence type="ECO:0000256" key="4">
    <source>
        <dbReference type="ARBA" id="ARBA00022475"/>
    </source>
</evidence>
<keyword evidence="4 10" id="KW-1003">Cell membrane</keyword>
<dbReference type="InterPro" id="IPR011864">
    <property type="entry name" value="Phosphate_PstC"/>
</dbReference>
<dbReference type="GO" id="GO:0005315">
    <property type="term" value="F:phosphate transmembrane transporter activity"/>
    <property type="evidence" value="ECO:0007669"/>
    <property type="project" value="InterPro"/>
</dbReference>
<dbReference type="Proteomes" id="UP000182498">
    <property type="component" value="Unassembled WGS sequence"/>
</dbReference>
<dbReference type="InterPro" id="IPR000515">
    <property type="entry name" value="MetI-like"/>
</dbReference>
<dbReference type="GO" id="GO:0006817">
    <property type="term" value="P:phosphate ion transport"/>
    <property type="evidence" value="ECO:0007669"/>
    <property type="project" value="UniProtKB-KW"/>
</dbReference>
<keyword evidence="6 9" id="KW-0812">Transmembrane</keyword>
<comment type="similarity">
    <text evidence="2 10">Belongs to the binding-protein-dependent transport system permease family. CysTW subfamily.</text>
</comment>
<dbReference type="RefSeq" id="WP_073884620.1">
    <property type="nucleotide sequence ID" value="NZ_FAUH01000018.1"/>
</dbReference>
<dbReference type="OrthoDB" id="9785113at2"/>
<gene>
    <name evidence="13" type="ORF">CVAR292_02456</name>
</gene>
<proteinExistence type="inferred from homology"/>
<dbReference type="Gene3D" id="1.10.3720.10">
    <property type="entry name" value="MetI-like"/>
    <property type="match status" value="1"/>
</dbReference>
<feature type="transmembrane region" description="Helical" evidence="9">
    <location>
        <begin position="217"/>
        <end position="237"/>
    </location>
</feature>
<evidence type="ECO:0000313" key="13">
    <source>
        <dbReference type="EMBL" id="CUU67103.1"/>
    </source>
</evidence>
<evidence type="ECO:0000256" key="1">
    <source>
        <dbReference type="ARBA" id="ARBA00004651"/>
    </source>
</evidence>
<keyword evidence="7 9" id="KW-1133">Transmembrane helix</keyword>
<evidence type="ECO:0000256" key="8">
    <source>
        <dbReference type="ARBA" id="ARBA00023136"/>
    </source>
</evidence>
<evidence type="ECO:0000256" key="9">
    <source>
        <dbReference type="RuleBase" id="RU363032"/>
    </source>
</evidence>
<dbReference type="CDD" id="cd06261">
    <property type="entry name" value="TM_PBP2"/>
    <property type="match status" value="1"/>
</dbReference>
<keyword evidence="14" id="KW-1185">Reference proteome</keyword>
<dbReference type="AlphaFoldDB" id="A0A0X2NNN9"/>
<feature type="transmembrane region" description="Helical" evidence="9">
    <location>
        <begin position="58"/>
        <end position="79"/>
    </location>
</feature>
<organism evidence="13 14">
    <name type="scientific">Corynebacterium variabile</name>
    <dbReference type="NCBI Taxonomy" id="1727"/>
    <lineage>
        <taxon>Bacteria</taxon>
        <taxon>Bacillati</taxon>
        <taxon>Actinomycetota</taxon>
        <taxon>Actinomycetes</taxon>
        <taxon>Mycobacteriales</taxon>
        <taxon>Corynebacteriaceae</taxon>
        <taxon>Corynebacterium</taxon>
    </lineage>
</organism>
<feature type="transmembrane region" description="Helical" evidence="9">
    <location>
        <begin position="332"/>
        <end position="353"/>
    </location>
</feature>
<dbReference type="GO" id="GO:0005886">
    <property type="term" value="C:plasma membrane"/>
    <property type="evidence" value="ECO:0007669"/>
    <property type="project" value="UniProtKB-SubCell"/>
</dbReference>
<evidence type="ECO:0000256" key="5">
    <source>
        <dbReference type="ARBA" id="ARBA00022592"/>
    </source>
</evidence>
<reference evidence="14" key="1">
    <citation type="submission" date="2015-11" db="EMBL/GenBank/DDBJ databases">
        <authorList>
            <person name="Dugat-Bony E."/>
        </authorList>
    </citation>
    <scope>NUCLEOTIDE SEQUENCE [LARGE SCALE GENOMIC DNA]</scope>
    <source>
        <strain evidence="14">Mu292</strain>
    </source>
</reference>
<dbReference type="PROSITE" id="PS50928">
    <property type="entry name" value="ABC_TM1"/>
    <property type="match status" value="1"/>
</dbReference>
<protein>
    <recommendedName>
        <fullName evidence="10">Phosphate transport system permease protein</fullName>
    </recommendedName>
</protein>
<dbReference type="PANTHER" id="PTHR30425:SF1">
    <property type="entry name" value="PHOSPHATE TRANSPORT SYSTEM PERMEASE PROTEIN PSTC"/>
    <property type="match status" value="1"/>
</dbReference>
<comment type="subcellular location">
    <subcellularLocation>
        <location evidence="1 9">Cell membrane</location>
        <topology evidence="1 9">Multi-pass membrane protein</topology>
    </subcellularLocation>
</comment>
<name>A0A0X2NNN9_9CORY</name>
<dbReference type="SUPFAM" id="SSF161098">
    <property type="entry name" value="MetI-like"/>
    <property type="match status" value="1"/>
</dbReference>
<comment type="function">
    <text evidence="10">Part of the binding-protein-dependent transport system for phosphate; probably responsible for the translocation of the substrate across the membrane.</text>
</comment>
<evidence type="ECO:0000256" key="10">
    <source>
        <dbReference type="RuleBase" id="RU363054"/>
    </source>
</evidence>
<keyword evidence="5 10" id="KW-0592">Phosphate transport</keyword>
<evidence type="ECO:0000256" key="7">
    <source>
        <dbReference type="ARBA" id="ARBA00022989"/>
    </source>
</evidence>
<accession>A0A0X2NNN9</accession>
<dbReference type="NCBIfam" id="TIGR02138">
    <property type="entry name" value="phosphate_pstC"/>
    <property type="match status" value="1"/>
</dbReference>
<dbReference type="InterPro" id="IPR051124">
    <property type="entry name" value="Phosphate_Transport_Permease"/>
</dbReference>
<dbReference type="Pfam" id="PF00528">
    <property type="entry name" value="BPD_transp_1"/>
    <property type="match status" value="1"/>
</dbReference>
<keyword evidence="3 9" id="KW-0813">Transport</keyword>
<evidence type="ECO:0000313" key="14">
    <source>
        <dbReference type="Proteomes" id="UP000182498"/>
    </source>
</evidence>
<feature type="domain" description="ABC transmembrane type-1" evidence="12">
    <location>
        <begin position="122"/>
        <end position="353"/>
    </location>
</feature>
<evidence type="ECO:0000256" key="11">
    <source>
        <dbReference type="SAM" id="MobiDB-lite"/>
    </source>
</evidence>
<feature type="transmembrane region" description="Helical" evidence="9">
    <location>
        <begin position="185"/>
        <end position="205"/>
    </location>
</feature>
<evidence type="ECO:0000256" key="6">
    <source>
        <dbReference type="ARBA" id="ARBA00022692"/>
    </source>
</evidence>
<feature type="compositionally biased region" description="Gly residues" evidence="11">
    <location>
        <begin position="16"/>
        <end position="27"/>
    </location>
</feature>
<dbReference type="EMBL" id="FAUH01000018">
    <property type="protein sequence ID" value="CUU67103.1"/>
    <property type="molecule type" value="Genomic_DNA"/>
</dbReference>
<evidence type="ECO:0000256" key="2">
    <source>
        <dbReference type="ARBA" id="ARBA00007069"/>
    </source>
</evidence>
<dbReference type="InterPro" id="IPR035906">
    <property type="entry name" value="MetI-like_sf"/>
</dbReference>